<sequence>MLNAKGLSELLSKNSDERLCKRWHIMTPNGTLLAYTQPADMRSLRRQAAMAAISWQEHTPGRASEEALASNGVKQSAQLHTLIIESETSNILIRQIRPQLLLVLEGGVPPRKRSFEPRVTAEGPDGEPLHNSMISANADSSLGTSMSSRADSSVSVASGGVLALHRRKLEAMASAIIADFQKTGFKMPEDNINHLF</sequence>
<reference evidence="1" key="1">
    <citation type="journal article" date="2020" name="Stud. Mycol.">
        <title>101 Dothideomycetes genomes: a test case for predicting lifestyles and emergence of pathogens.</title>
        <authorList>
            <person name="Haridas S."/>
            <person name="Albert R."/>
            <person name="Binder M."/>
            <person name="Bloem J."/>
            <person name="Labutti K."/>
            <person name="Salamov A."/>
            <person name="Andreopoulos B."/>
            <person name="Baker S."/>
            <person name="Barry K."/>
            <person name="Bills G."/>
            <person name="Bluhm B."/>
            <person name="Cannon C."/>
            <person name="Castanera R."/>
            <person name="Culley D."/>
            <person name="Daum C."/>
            <person name="Ezra D."/>
            <person name="Gonzalez J."/>
            <person name="Henrissat B."/>
            <person name="Kuo A."/>
            <person name="Liang C."/>
            <person name="Lipzen A."/>
            <person name="Lutzoni F."/>
            <person name="Magnuson J."/>
            <person name="Mondo S."/>
            <person name="Nolan M."/>
            <person name="Ohm R."/>
            <person name="Pangilinan J."/>
            <person name="Park H.-J."/>
            <person name="Ramirez L."/>
            <person name="Alfaro M."/>
            <person name="Sun H."/>
            <person name="Tritt A."/>
            <person name="Yoshinaga Y."/>
            <person name="Zwiers L.-H."/>
            <person name="Turgeon B."/>
            <person name="Goodwin S."/>
            <person name="Spatafora J."/>
            <person name="Crous P."/>
            <person name="Grigoriev I."/>
        </authorList>
    </citation>
    <scope>NUCLEOTIDE SEQUENCE</scope>
    <source>
        <strain evidence="1">CBS 116005</strain>
    </source>
</reference>
<accession>A0A6G1KVW2</accession>
<dbReference type="EMBL" id="ML995911">
    <property type="protein sequence ID" value="KAF2764737.1"/>
    <property type="molecule type" value="Genomic_DNA"/>
</dbReference>
<dbReference type="AlphaFoldDB" id="A0A6G1KVW2"/>
<evidence type="ECO:0000313" key="2">
    <source>
        <dbReference type="Proteomes" id="UP000799436"/>
    </source>
</evidence>
<gene>
    <name evidence="1" type="ORF">EJ03DRAFT_16884</name>
</gene>
<protein>
    <submittedName>
        <fullName evidence="1">Uncharacterized protein</fullName>
    </submittedName>
</protein>
<name>A0A6G1KVW2_9PEZI</name>
<dbReference type="Gene3D" id="3.30.450.30">
    <property type="entry name" value="Dynein light chain 2a, cytoplasmic"/>
    <property type="match status" value="1"/>
</dbReference>
<proteinExistence type="predicted"/>
<dbReference type="Proteomes" id="UP000799436">
    <property type="component" value="Unassembled WGS sequence"/>
</dbReference>
<dbReference type="OrthoDB" id="3924760at2759"/>
<keyword evidence="2" id="KW-1185">Reference proteome</keyword>
<evidence type="ECO:0000313" key="1">
    <source>
        <dbReference type="EMBL" id="KAF2764737.1"/>
    </source>
</evidence>
<organism evidence="1 2">
    <name type="scientific">Teratosphaeria nubilosa</name>
    <dbReference type="NCBI Taxonomy" id="161662"/>
    <lineage>
        <taxon>Eukaryota</taxon>
        <taxon>Fungi</taxon>
        <taxon>Dikarya</taxon>
        <taxon>Ascomycota</taxon>
        <taxon>Pezizomycotina</taxon>
        <taxon>Dothideomycetes</taxon>
        <taxon>Dothideomycetidae</taxon>
        <taxon>Mycosphaerellales</taxon>
        <taxon>Teratosphaeriaceae</taxon>
        <taxon>Teratosphaeria</taxon>
    </lineage>
</organism>